<keyword evidence="3" id="KW-0808">Transferase</keyword>
<gene>
    <name evidence="8" type="ORF">NADFUDRAFT_49597</name>
</gene>
<protein>
    <recommendedName>
        <fullName evidence="2">RING-type E3 ubiquitin transferase</fullName>
        <ecNumber evidence="2">2.3.2.27</ecNumber>
    </recommendedName>
</protein>
<feature type="domain" description="U-box" evidence="7">
    <location>
        <begin position="236"/>
        <end position="309"/>
    </location>
</feature>
<dbReference type="GO" id="GO:0006515">
    <property type="term" value="P:protein quality control for misfolded or incompletely synthesized proteins"/>
    <property type="evidence" value="ECO:0007669"/>
    <property type="project" value="TreeGrafter"/>
</dbReference>
<dbReference type="GO" id="GO:0043161">
    <property type="term" value="P:proteasome-mediated ubiquitin-dependent protein catabolic process"/>
    <property type="evidence" value="ECO:0007669"/>
    <property type="project" value="TreeGrafter"/>
</dbReference>
<keyword evidence="5" id="KW-0833">Ubl conjugation pathway</keyword>
<evidence type="ECO:0000256" key="3">
    <source>
        <dbReference type="ARBA" id="ARBA00022679"/>
    </source>
</evidence>
<dbReference type="Pfam" id="PF04564">
    <property type="entry name" value="U-box"/>
    <property type="match status" value="1"/>
</dbReference>
<dbReference type="PANTHER" id="PTHR46803:SF2">
    <property type="entry name" value="E3 UBIQUITIN-PROTEIN LIGASE CHIP"/>
    <property type="match status" value="1"/>
</dbReference>
<evidence type="ECO:0000313" key="9">
    <source>
        <dbReference type="Proteomes" id="UP000095009"/>
    </source>
</evidence>
<comment type="catalytic activity">
    <reaction evidence="1">
        <text>S-ubiquitinyl-[E2 ubiquitin-conjugating enzyme]-L-cysteine + [acceptor protein]-L-lysine = [E2 ubiquitin-conjugating enzyme]-L-cysteine + N(6)-ubiquitinyl-[acceptor protein]-L-lysine.</text>
        <dbReference type="EC" id="2.3.2.27"/>
    </reaction>
</comment>
<dbReference type="GO" id="GO:0051087">
    <property type="term" value="F:protein-folding chaperone binding"/>
    <property type="evidence" value="ECO:0007669"/>
    <property type="project" value="TreeGrafter"/>
</dbReference>
<dbReference type="InterPro" id="IPR011990">
    <property type="entry name" value="TPR-like_helical_dom_sf"/>
</dbReference>
<feature type="repeat" description="TPR" evidence="6">
    <location>
        <begin position="10"/>
        <end position="43"/>
    </location>
</feature>
<dbReference type="PANTHER" id="PTHR46803">
    <property type="entry name" value="E3 UBIQUITIN-PROTEIN LIGASE CHIP"/>
    <property type="match status" value="1"/>
</dbReference>
<dbReference type="GO" id="GO:0045862">
    <property type="term" value="P:positive regulation of proteolysis"/>
    <property type="evidence" value="ECO:0007669"/>
    <property type="project" value="TreeGrafter"/>
</dbReference>
<dbReference type="SMART" id="SM00504">
    <property type="entry name" value="Ubox"/>
    <property type="match status" value="1"/>
</dbReference>
<dbReference type="PROSITE" id="PS50005">
    <property type="entry name" value="TPR"/>
    <property type="match status" value="1"/>
</dbReference>
<dbReference type="Gene3D" id="3.30.40.10">
    <property type="entry name" value="Zinc/RING finger domain, C3HC4 (zinc finger)"/>
    <property type="match status" value="1"/>
</dbReference>
<dbReference type="SMART" id="SM00028">
    <property type="entry name" value="TPR"/>
    <property type="match status" value="3"/>
</dbReference>
<reference evidence="8 9" key="1">
    <citation type="journal article" date="2016" name="Proc. Natl. Acad. Sci. U.S.A.">
        <title>Comparative genomics of biotechnologically important yeasts.</title>
        <authorList>
            <person name="Riley R."/>
            <person name="Haridas S."/>
            <person name="Wolfe K.H."/>
            <person name="Lopes M.R."/>
            <person name="Hittinger C.T."/>
            <person name="Goeker M."/>
            <person name="Salamov A.A."/>
            <person name="Wisecaver J.H."/>
            <person name="Long T.M."/>
            <person name="Calvey C.H."/>
            <person name="Aerts A.L."/>
            <person name="Barry K.W."/>
            <person name="Choi C."/>
            <person name="Clum A."/>
            <person name="Coughlan A.Y."/>
            <person name="Deshpande S."/>
            <person name="Douglass A.P."/>
            <person name="Hanson S.J."/>
            <person name="Klenk H.-P."/>
            <person name="LaButti K.M."/>
            <person name="Lapidus A."/>
            <person name="Lindquist E.A."/>
            <person name="Lipzen A.M."/>
            <person name="Meier-Kolthoff J.P."/>
            <person name="Ohm R.A."/>
            <person name="Otillar R.P."/>
            <person name="Pangilinan J.L."/>
            <person name="Peng Y."/>
            <person name="Rokas A."/>
            <person name="Rosa C.A."/>
            <person name="Scheuner C."/>
            <person name="Sibirny A.A."/>
            <person name="Slot J.C."/>
            <person name="Stielow J.B."/>
            <person name="Sun H."/>
            <person name="Kurtzman C.P."/>
            <person name="Blackwell M."/>
            <person name="Grigoriev I.V."/>
            <person name="Jeffries T.W."/>
        </authorList>
    </citation>
    <scope>NUCLEOTIDE SEQUENCE [LARGE SCALE GENOMIC DNA]</scope>
    <source>
        <strain evidence="8 9">DSM 6958</strain>
    </source>
</reference>
<evidence type="ECO:0000259" key="7">
    <source>
        <dbReference type="PROSITE" id="PS51698"/>
    </source>
</evidence>
<evidence type="ECO:0000313" key="8">
    <source>
        <dbReference type="EMBL" id="ODQ67156.1"/>
    </source>
</evidence>
<dbReference type="PROSITE" id="PS51698">
    <property type="entry name" value="U_BOX"/>
    <property type="match status" value="1"/>
</dbReference>
<dbReference type="Gene3D" id="1.25.40.10">
    <property type="entry name" value="Tetratricopeptide repeat domain"/>
    <property type="match status" value="1"/>
</dbReference>
<keyword evidence="4" id="KW-0677">Repeat</keyword>
<dbReference type="OrthoDB" id="629492at2759"/>
<evidence type="ECO:0000256" key="1">
    <source>
        <dbReference type="ARBA" id="ARBA00000900"/>
    </source>
</evidence>
<dbReference type="GO" id="GO:0071218">
    <property type="term" value="P:cellular response to misfolded protein"/>
    <property type="evidence" value="ECO:0007669"/>
    <property type="project" value="TreeGrafter"/>
</dbReference>
<dbReference type="EC" id="2.3.2.27" evidence="2"/>
<dbReference type="GO" id="GO:0000209">
    <property type="term" value="P:protein polyubiquitination"/>
    <property type="evidence" value="ECO:0007669"/>
    <property type="project" value="TreeGrafter"/>
</dbReference>
<proteinExistence type="predicted"/>
<dbReference type="SUPFAM" id="SSF48452">
    <property type="entry name" value="TPR-like"/>
    <property type="match status" value="1"/>
</dbReference>
<sequence>MTTKEKLRQANDYKYAGNISFHTKNYTQAMEQYSKAIICDPTNPVYFTNRALCHYLCKELELTEVDCTRAIELLRDCGFDADTNPQTTSEVPAAQKPLMSSLLKAQFYLGMSLFGQERWRAAIKHLKAAYPLCRHFNDPKLMVIIDSVRICERQLSQEVYERETHERAQLHTLLMGLLNKKFRASCELKRELHCSEEYDSLKAKYESNVASLTDIFSQVNEKKKKEHFGDPNALEDAPDYLIDPISLDIFRDPVITRTGQTYERAWLLEHLATSKTDPMTRGPLYASDLVPNIAIRNAAEAFLKKNMNPAP</sequence>
<evidence type="ECO:0000256" key="6">
    <source>
        <dbReference type="PROSITE-ProRule" id="PRU00339"/>
    </source>
</evidence>
<name>A0A1E3PP00_9ASCO</name>
<dbReference type="InterPro" id="IPR019734">
    <property type="entry name" value="TPR_rpt"/>
</dbReference>
<dbReference type="AlphaFoldDB" id="A0A1E3PP00"/>
<dbReference type="InterPro" id="IPR003613">
    <property type="entry name" value="Ubox_domain"/>
</dbReference>
<keyword evidence="9" id="KW-1185">Reference proteome</keyword>
<dbReference type="InterPro" id="IPR013083">
    <property type="entry name" value="Znf_RING/FYVE/PHD"/>
</dbReference>
<evidence type="ECO:0000256" key="5">
    <source>
        <dbReference type="ARBA" id="ARBA00022786"/>
    </source>
</evidence>
<organism evidence="8 9">
    <name type="scientific">Nadsonia fulvescens var. elongata DSM 6958</name>
    <dbReference type="NCBI Taxonomy" id="857566"/>
    <lineage>
        <taxon>Eukaryota</taxon>
        <taxon>Fungi</taxon>
        <taxon>Dikarya</taxon>
        <taxon>Ascomycota</taxon>
        <taxon>Saccharomycotina</taxon>
        <taxon>Dipodascomycetes</taxon>
        <taxon>Dipodascales</taxon>
        <taxon>Dipodascales incertae sedis</taxon>
        <taxon>Nadsonia</taxon>
    </lineage>
</organism>
<dbReference type="GO" id="GO:0061630">
    <property type="term" value="F:ubiquitin protein ligase activity"/>
    <property type="evidence" value="ECO:0007669"/>
    <property type="project" value="UniProtKB-EC"/>
</dbReference>
<dbReference type="GO" id="GO:0005737">
    <property type="term" value="C:cytoplasm"/>
    <property type="evidence" value="ECO:0007669"/>
    <property type="project" value="TreeGrafter"/>
</dbReference>
<evidence type="ECO:0000256" key="4">
    <source>
        <dbReference type="ARBA" id="ARBA00022737"/>
    </source>
</evidence>
<dbReference type="SUPFAM" id="SSF57850">
    <property type="entry name" value="RING/U-box"/>
    <property type="match status" value="1"/>
</dbReference>
<keyword evidence="6" id="KW-0802">TPR repeat</keyword>
<evidence type="ECO:0000256" key="2">
    <source>
        <dbReference type="ARBA" id="ARBA00012483"/>
    </source>
</evidence>
<accession>A0A1E3PP00</accession>
<dbReference type="EMBL" id="KV454407">
    <property type="protein sequence ID" value="ODQ67156.1"/>
    <property type="molecule type" value="Genomic_DNA"/>
</dbReference>
<dbReference type="Proteomes" id="UP000095009">
    <property type="component" value="Unassembled WGS sequence"/>
</dbReference>
<dbReference type="STRING" id="857566.A0A1E3PP00"/>